<evidence type="ECO:0000259" key="4">
    <source>
        <dbReference type="PROSITE" id="PS51898"/>
    </source>
</evidence>
<evidence type="ECO:0000256" key="3">
    <source>
        <dbReference type="ARBA" id="ARBA00023172"/>
    </source>
</evidence>
<dbReference type="EMBL" id="JBIMSP010000039">
    <property type="protein sequence ID" value="MFH5244276.1"/>
    <property type="molecule type" value="Genomic_DNA"/>
</dbReference>
<protein>
    <submittedName>
        <fullName evidence="6">Tyrosine-type recombinase/integrase</fullName>
    </submittedName>
</protein>
<dbReference type="RefSeq" id="WP_395125593.1">
    <property type="nucleotide sequence ID" value="NZ_JBIMSN010000096.1"/>
</dbReference>
<gene>
    <name evidence="6" type="ORF">ACHIPV_20715</name>
    <name evidence="5" type="ORF">ACHIRB_20915</name>
</gene>
<feature type="domain" description="Tyr recombinase" evidence="4">
    <location>
        <begin position="186"/>
        <end position="378"/>
    </location>
</feature>
<evidence type="ECO:0000256" key="1">
    <source>
        <dbReference type="ARBA" id="ARBA00008857"/>
    </source>
</evidence>
<keyword evidence="3" id="KW-0233">DNA recombination</keyword>
<dbReference type="SUPFAM" id="SSF56349">
    <property type="entry name" value="DNA breaking-rejoining enzymes"/>
    <property type="match status" value="1"/>
</dbReference>
<name>A0ABW7KQG4_9NOCA</name>
<keyword evidence="8" id="KW-1185">Reference proteome</keyword>
<dbReference type="Pfam" id="PF00589">
    <property type="entry name" value="Phage_integrase"/>
    <property type="match status" value="1"/>
</dbReference>
<comment type="similarity">
    <text evidence="1">Belongs to the 'phage' integrase family.</text>
</comment>
<evidence type="ECO:0000313" key="5">
    <source>
        <dbReference type="EMBL" id="MFH5231005.1"/>
    </source>
</evidence>
<sequence length="395" mass="44435">MTARRNRRAGVEDRWYRTVRDQSGAESKVESASHGTGKRWRARYVDDQSREHARGFERKADAQRWLDSIVSSQVTGNYVDPQLGKITFASFYREWSSRQVWVPGTVQAMNLAANSVTFGSVALGDLRPSHVETWVKSMRDKPLEPSTIRTRFNNVRSVLKAAKRDKVLGDDPTEGITLPRQRRSEAAMRIPTTEQVGDLLRCADDDFSAFIALCAFGGLRLGEAAALRVSDVNFLRREIRVQRQVQRANGGAVEIRAPKYGSERTIFAPAGLIDMLAEYIQSWCCGSDPDRWLYPGESGDPWHQNTVGYRWRKAKKAAKQLDWHLHDLRHFYASGLIHAGCDVVTVQKALGHSSPTVTLTTYAHLWPNADDRTRKAAESMFAEAAADVLRTESAK</sequence>
<proteinExistence type="inferred from homology"/>
<dbReference type="InterPro" id="IPR002104">
    <property type="entry name" value="Integrase_catalytic"/>
</dbReference>
<dbReference type="Gene3D" id="1.10.150.130">
    <property type="match status" value="1"/>
</dbReference>
<dbReference type="PANTHER" id="PTHR30349:SF64">
    <property type="entry name" value="PROPHAGE INTEGRASE INTD-RELATED"/>
    <property type="match status" value="1"/>
</dbReference>
<dbReference type="EMBL" id="JBIMSN010000096">
    <property type="protein sequence ID" value="MFH5231005.1"/>
    <property type="molecule type" value="Genomic_DNA"/>
</dbReference>
<evidence type="ECO:0000313" key="8">
    <source>
        <dbReference type="Proteomes" id="UP001609219"/>
    </source>
</evidence>
<dbReference type="PANTHER" id="PTHR30349">
    <property type="entry name" value="PHAGE INTEGRASE-RELATED"/>
    <property type="match status" value="1"/>
</dbReference>
<organism evidence="6 7">
    <name type="scientific">Antrihabitans spumae</name>
    <dbReference type="NCBI Taxonomy" id="3373370"/>
    <lineage>
        <taxon>Bacteria</taxon>
        <taxon>Bacillati</taxon>
        <taxon>Actinomycetota</taxon>
        <taxon>Actinomycetes</taxon>
        <taxon>Mycobacteriales</taxon>
        <taxon>Nocardiaceae</taxon>
        <taxon>Antrihabitans</taxon>
    </lineage>
</organism>
<dbReference type="InterPro" id="IPR011010">
    <property type="entry name" value="DNA_brk_join_enz"/>
</dbReference>
<comment type="caution">
    <text evidence="6">The sequence shown here is derived from an EMBL/GenBank/DDBJ whole genome shotgun (WGS) entry which is preliminary data.</text>
</comment>
<dbReference type="InterPro" id="IPR013762">
    <property type="entry name" value="Integrase-like_cat_sf"/>
</dbReference>
<evidence type="ECO:0000256" key="2">
    <source>
        <dbReference type="ARBA" id="ARBA00023125"/>
    </source>
</evidence>
<dbReference type="Proteomes" id="UP001609176">
    <property type="component" value="Unassembled WGS sequence"/>
</dbReference>
<reference evidence="7 8" key="1">
    <citation type="submission" date="2024-10" db="EMBL/GenBank/DDBJ databases">
        <authorList>
            <person name="Riesco R."/>
        </authorList>
    </citation>
    <scope>NUCLEOTIDE SEQUENCE [LARGE SCALE GENOMIC DNA]</scope>
    <source>
        <strain evidence="6 7">NCIMB 15448</strain>
        <strain evidence="5 8">NCIMB 15450</strain>
    </source>
</reference>
<evidence type="ECO:0000313" key="6">
    <source>
        <dbReference type="EMBL" id="MFH5244276.1"/>
    </source>
</evidence>
<dbReference type="Proteomes" id="UP001609219">
    <property type="component" value="Unassembled WGS sequence"/>
</dbReference>
<keyword evidence="2" id="KW-0238">DNA-binding</keyword>
<dbReference type="Gene3D" id="1.10.443.10">
    <property type="entry name" value="Intergrase catalytic core"/>
    <property type="match status" value="1"/>
</dbReference>
<dbReference type="InterPro" id="IPR050090">
    <property type="entry name" value="Tyrosine_recombinase_XerCD"/>
</dbReference>
<dbReference type="InterPro" id="IPR010998">
    <property type="entry name" value="Integrase_recombinase_N"/>
</dbReference>
<accession>A0ABW7KQG4</accession>
<evidence type="ECO:0000313" key="7">
    <source>
        <dbReference type="Proteomes" id="UP001609176"/>
    </source>
</evidence>
<dbReference type="PROSITE" id="PS51898">
    <property type="entry name" value="TYR_RECOMBINASE"/>
    <property type="match status" value="1"/>
</dbReference>
<dbReference type="CDD" id="cd01189">
    <property type="entry name" value="INT_ICEBs1_C_like"/>
    <property type="match status" value="1"/>
</dbReference>